<dbReference type="AlphaFoldDB" id="A0A6V7CWI1"/>
<accession>A0A6V7CWI1</accession>
<proteinExistence type="predicted"/>
<protein>
    <submittedName>
        <fullName evidence="1">Uncharacterized protein</fullName>
    </submittedName>
</protein>
<dbReference type="EMBL" id="LR828253">
    <property type="protein sequence ID" value="CAD0322506.1"/>
    <property type="molecule type" value="Genomic_DNA"/>
</dbReference>
<dbReference type="EMBL" id="LR828253">
    <property type="protein sequence ID" value="CAD0322516.1"/>
    <property type="molecule type" value="Genomic_DNA"/>
</dbReference>
<evidence type="ECO:0000313" key="1">
    <source>
        <dbReference type="EMBL" id="CAD0322506.1"/>
    </source>
</evidence>
<name>A0A6V7CWI1_9XANT</name>
<organism evidence="1">
    <name type="scientific">Xanthomonas hortorum pv. gardneri</name>
    <dbReference type="NCBI Taxonomy" id="2754056"/>
    <lineage>
        <taxon>Bacteria</taxon>
        <taxon>Pseudomonadati</taxon>
        <taxon>Pseudomonadota</taxon>
        <taxon>Gammaproteobacteria</taxon>
        <taxon>Lysobacterales</taxon>
        <taxon>Lysobacteraceae</taxon>
        <taxon>Xanthomonas</taxon>
    </lineage>
</organism>
<gene>
    <name evidence="1" type="ORF">CFBP8129_16990</name>
</gene>
<reference evidence="1" key="1">
    <citation type="submission" date="2020-07" db="EMBL/GenBank/DDBJ databases">
        <authorList>
            <person name="Pothier F. J."/>
        </authorList>
    </citation>
    <scope>NUCLEOTIDE SEQUENCE</scope>
    <source>
        <strain evidence="1">CFBP 8129</strain>
    </source>
</reference>
<sequence>MTRVGKQRTAGLWHIHGSGSLLGRVLRQCLAQGRLRLVAHNAIYLQTTFALKLLDRIFCVAAEIAISVQGLAIAANSAKLSKLALKLLHLLAALALP</sequence>